<dbReference type="PATRIC" id="fig|216463.3.peg.2311"/>
<comment type="cofactor">
    <cofactor evidence="1">
        <name>Zn(2+)</name>
        <dbReference type="ChEBI" id="CHEBI:29105"/>
    </cofactor>
</comment>
<dbReference type="SUPFAM" id="SSF51338">
    <property type="entry name" value="Composite domain of metallo-dependent hydrolases"/>
    <property type="match status" value="1"/>
</dbReference>
<dbReference type="PANTHER" id="PTHR11271">
    <property type="entry name" value="GUANINE DEAMINASE"/>
    <property type="match status" value="1"/>
</dbReference>
<dbReference type="STRING" id="216463.VC81_02480"/>
<dbReference type="Proteomes" id="UP000033491">
    <property type="component" value="Unassembled WGS sequence"/>
</dbReference>
<dbReference type="Gene3D" id="2.30.40.10">
    <property type="entry name" value="Urease, subunit C, domain 1"/>
    <property type="match status" value="1"/>
</dbReference>
<sequence>MTFARVFQGSLFTAADAHTVTFHRQALLCLDEAGVIARIIPATATDYSTVRQAAQNHERLVVLAPNTYLLPGFIDLHVHAPQWPQAGLALDRPLADWLNTYTFPLEAKYADTDYAQRVYQHLVAELLANGTTTAQYFGTIHHAANLVLAQQCVRLGQRGYVGQVVMDNPDQTPATYRSATATLTADTERFILAVQKLAQSSRTTLVPVITPRFVPSCTPRALTLLGQLAHRYALPIQTHCSESVWEDQYVPTHFNGQRDTEVLERAGLLTAKTVVAHGTQLTAPDFARLHRTQAAVAHCPISNAYFGNAVFPVQTALDHQVTVGLGSDISGGFTPSLYRNIQQAVMASQMLQDGTTPTQPTGRAASRISAKTAFYLATKGGAQSLHLKAGQLAPGYLADFQVVHDRYATVMPTDSDSVFERLIYQTTPAEIQEVYVGGRLVHHR</sequence>
<evidence type="ECO:0000256" key="1">
    <source>
        <dbReference type="ARBA" id="ARBA00001947"/>
    </source>
</evidence>
<dbReference type="InterPro" id="IPR051607">
    <property type="entry name" value="Metallo-dep_hydrolases"/>
</dbReference>
<evidence type="ECO:0000313" key="7">
    <source>
        <dbReference type="Proteomes" id="UP000033491"/>
    </source>
</evidence>
<evidence type="ECO:0000256" key="2">
    <source>
        <dbReference type="ARBA" id="ARBA00022723"/>
    </source>
</evidence>
<comment type="caution">
    <text evidence="6">The sequence shown here is derived from an EMBL/GenBank/DDBJ whole genome shotgun (WGS) entry which is preliminary data.</text>
</comment>
<evidence type="ECO:0000259" key="5">
    <source>
        <dbReference type="Pfam" id="PF01979"/>
    </source>
</evidence>
<evidence type="ECO:0000256" key="4">
    <source>
        <dbReference type="ARBA" id="ARBA00022833"/>
    </source>
</evidence>
<evidence type="ECO:0000313" key="6">
    <source>
        <dbReference type="EMBL" id="KJW13350.1"/>
    </source>
</evidence>
<keyword evidence="4" id="KW-0862">Zinc</keyword>
<dbReference type="GO" id="GO:0008270">
    <property type="term" value="F:zinc ion binding"/>
    <property type="evidence" value="ECO:0007669"/>
    <property type="project" value="TreeGrafter"/>
</dbReference>
<dbReference type="GO" id="GO:0005829">
    <property type="term" value="C:cytosol"/>
    <property type="evidence" value="ECO:0007669"/>
    <property type="project" value="TreeGrafter"/>
</dbReference>
<proteinExistence type="predicted"/>
<dbReference type="EMBL" id="JZCR01000006">
    <property type="protein sequence ID" value="KJW13350.1"/>
    <property type="molecule type" value="Genomic_DNA"/>
</dbReference>
<dbReference type="AlphaFoldDB" id="A0A0F3RTZ0"/>
<dbReference type="Pfam" id="PF01979">
    <property type="entry name" value="Amidohydro_1"/>
    <property type="match status" value="1"/>
</dbReference>
<dbReference type="InterPro" id="IPR006680">
    <property type="entry name" value="Amidohydro-rel"/>
</dbReference>
<reference evidence="6 7" key="1">
    <citation type="submission" date="2015-03" db="EMBL/GenBank/DDBJ databases">
        <authorList>
            <person name="Zheng J."/>
            <person name="Ganezle M."/>
        </authorList>
    </citation>
    <scope>NUCLEOTIDE SEQUENCE [LARGE SCALE GENOMIC DNA]</scope>
    <source>
        <strain evidence="6 7">LP38</strain>
    </source>
</reference>
<evidence type="ECO:0000256" key="3">
    <source>
        <dbReference type="ARBA" id="ARBA00022801"/>
    </source>
</evidence>
<dbReference type="UniPathway" id="UPA00603">
    <property type="reaction ID" value="UER00660"/>
</dbReference>
<dbReference type="Gene3D" id="3.20.20.140">
    <property type="entry name" value="Metal-dependent hydrolases"/>
    <property type="match status" value="1"/>
</dbReference>
<gene>
    <name evidence="6" type="ORF">VC81_02480</name>
</gene>
<dbReference type="GO" id="GO:0006147">
    <property type="term" value="P:guanine catabolic process"/>
    <property type="evidence" value="ECO:0007669"/>
    <property type="project" value="UniProtKB-UniPathway"/>
</dbReference>
<dbReference type="OrthoDB" id="9807210at2"/>
<dbReference type="PANTHER" id="PTHR11271:SF6">
    <property type="entry name" value="GUANINE DEAMINASE"/>
    <property type="match status" value="1"/>
</dbReference>
<keyword evidence="3 6" id="KW-0378">Hydrolase</keyword>
<dbReference type="InterPro" id="IPR032466">
    <property type="entry name" value="Metal_Hydrolase"/>
</dbReference>
<accession>A0A0F3RTZ0</accession>
<protein>
    <submittedName>
        <fullName evidence="6">Chlorohydrolase</fullName>
    </submittedName>
</protein>
<dbReference type="SUPFAM" id="SSF51556">
    <property type="entry name" value="Metallo-dependent hydrolases"/>
    <property type="match status" value="1"/>
</dbReference>
<name>A0A0F3RTZ0_9LACO</name>
<dbReference type="InterPro" id="IPR011059">
    <property type="entry name" value="Metal-dep_hydrolase_composite"/>
</dbReference>
<dbReference type="GO" id="GO:0008892">
    <property type="term" value="F:guanine deaminase activity"/>
    <property type="evidence" value="ECO:0007669"/>
    <property type="project" value="TreeGrafter"/>
</dbReference>
<dbReference type="RefSeq" id="WP_045806577.1">
    <property type="nucleotide sequence ID" value="NZ_JZCR01000006.1"/>
</dbReference>
<feature type="domain" description="Amidohydrolase-related" evidence="5">
    <location>
        <begin position="68"/>
        <end position="441"/>
    </location>
</feature>
<organism evidence="6 7">
    <name type="scientific">Levilactobacillus spicheri</name>
    <dbReference type="NCBI Taxonomy" id="216463"/>
    <lineage>
        <taxon>Bacteria</taxon>
        <taxon>Bacillati</taxon>
        <taxon>Bacillota</taxon>
        <taxon>Bacilli</taxon>
        <taxon>Lactobacillales</taxon>
        <taxon>Lactobacillaceae</taxon>
        <taxon>Levilactobacillus</taxon>
    </lineage>
</organism>
<keyword evidence="2" id="KW-0479">Metal-binding</keyword>